<dbReference type="Proteomes" id="UP000199250">
    <property type="component" value="Unassembled WGS sequence"/>
</dbReference>
<dbReference type="RefSeq" id="WP_090730677.1">
    <property type="nucleotide sequence ID" value="NZ_FNYQ01000015.1"/>
</dbReference>
<dbReference type="EMBL" id="FNYQ01000015">
    <property type="protein sequence ID" value="SEI66852.1"/>
    <property type="molecule type" value="Genomic_DNA"/>
</dbReference>
<dbReference type="SUPFAM" id="SSF52980">
    <property type="entry name" value="Restriction endonuclease-like"/>
    <property type="match status" value="1"/>
</dbReference>
<protein>
    <submittedName>
        <fullName evidence="1">Restriction endonuclease</fullName>
    </submittedName>
</protein>
<dbReference type="GO" id="GO:0004519">
    <property type="term" value="F:endonuclease activity"/>
    <property type="evidence" value="ECO:0007669"/>
    <property type="project" value="UniProtKB-KW"/>
</dbReference>
<proteinExistence type="predicted"/>
<dbReference type="AlphaFoldDB" id="A0A1H6STE6"/>
<sequence>MAEQFHYPPEVSNLLVDTVPLLCRSKKDVVLFFQGAGVAQDDLAEVARIVQSNPGSINKYDIVRNVLTKVNARGDSGLSARREIIKRIVEFEEFSTCWPNDQLKAKGLVADLRKIVNVKDSFTRMKQERDAEREQVLARQRAEQAAAAEKRAKIEYVSKRLFALFSMDDKPQERGKLLEAVLNDLFKAYGIQVREDFRRKSPDTGTVLEQIDGVIELDGAIHLVEMKWLNMPVGMGEFSPHLSRLFLRANAHGIFIATNGYTEPVLAECKNALNLKTIFLCSLQEFVMLLQRQGDLVALLKKKSQAAIIDKNPYLEVLS</sequence>
<organism evidence="1 2">
    <name type="scientific">Azotobacter beijerinckii</name>
    <dbReference type="NCBI Taxonomy" id="170623"/>
    <lineage>
        <taxon>Bacteria</taxon>
        <taxon>Pseudomonadati</taxon>
        <taxon>Pseudomonadota</taxon>
        <taxon>Gammaproteobacteria</taxon>
        <taxon>Pseudomonadales</taxon>
        <taxon>Pseudomonadaceae</taxon>
        <taxon>Azotobacter</taxon>
    </lineage>
</organism>
<evidence type="ECO:0000313" key="2">
    <source>
        <dbReference type="Proteomes" id="UP000199250"/>
    </source>
</evidence>
<reference evidence="1 2" key="1">
    <citation type="submission" date="2016-10" db="EMBL/GenBank/DDBJ databases">
        <authorList>
            <person name="de Groot N.N."/>
        </authorList>
    </citation>
    <scope>NUCLEOTIDE SEQUENCE [LARGE SCALE GENOMIC DNA]</scope>
    <source>
        <strain evidence="1 2">DSM 373</strain>
    </source>
</reference>
<accession>A0A1H6STE6</accession>
<keyword evidence="1" id="KW-0378">Hydrolase</keyword>
<dbReference type="InterPro" id="IPR011335">
    <property type="entry name" value="Restrct_endonuc-II-like"/>
</dbReference>
<gene>
    <name evidence="1" type="ORF">SAMN04244572_01256</name>
</gene>
<dbReference type="OrthoDB" id="5197274at2"/>
<keyword evidence="1" id="KW-0540">Nuclease</keyword>
<evidence type="ECO:0000313" key="1">
    <source>
        <dbReference type="EMBL" id="SEI66852.1"/>
    </source>
</evidence>
<keyword evidence="1" id="KW-0255">Endonuclease</keyword>
<name>A0A1H6STE6_9GAMM</name>